<organism evidence="4 5">
    <name type="scientific">Fasciola gigantica</name>
    <name type="common">Giant liver fluke</name>
    <dbReference type="NCBI Taxonomy" id="46835"/>
    <lineage>
        <taxon>Eukaryota</taxon>
        <taxon>Metazoa</taxon>
        <taxon>Spiralia</taxon>
        <taxon>Lophotrochozoa</taxon>
        <taxon>Platyhelminthes</taxon>
        <taxon>Trematoda</taxon>
        <taxon>Digenea</taxon>
        <taxon>Plagiorchiida</taxon>
        <taxon>Echinostomata</taxon>
        <taxon>Echinostomatoidea</taxon>
        <taxon>Fasciolidae</taxon>
        <taxon>Fasciola</taxon>
    </lineage>
</organism>
<dbReference type="SUPFAM" id="SSF57362">
    <property type="entry name" value="BPTI-like"/>
    <property type="match status" value="1"/>
</dbReference>
<gene>
    <name evidence="4" type="ORF">FGIG_04165</name>
</gene>
<dbReference type="SMART" id="SM00131">
    <property type="entry name" value="KU"/>
    <property type="match status" value="1"/>
</dbReference>
<keyword evidence="2" id="KW-0732">Signal</keyword>
<dbReference type="GO" id="GO:0005615">
    <property type="term" value="C:extracellular space"/>
    <property type="evidence" value="ECO:0007669"/>
    <property type="project" value="TreeGrafter"/>
</dbReference>
<proteinExistence type="predicted"/>
<comment type="caution">
    <text evidence="4">The sequence shown here is derived from an EMBL/GenBank/DDBJ whole genome shotgun (WGS) entry which is preliminary data.</text>
</comment>
<evidence type="ECO:0000259" key="3">
    <source>
        <dbReference type="PROSITE" id="PS50279"/>
    </source>
</evidence>
<dbReference type="CDD" id="cd00109">
    <property type="entry name" value="Kunitz-type"/>
    <property type="match status" value="1"/>
</dbReference>
<reference evidence="4 5" key="1">
    <citation type="submission" date="2019-04" db="EMBL/GenBank/DDBJ databases">
        <title>Annotation for the trematode Fasciola gigantica.</title>
        <authorList>
            <person name="Choi Y.-J."/>
        </authorList>
    </citation>
    <scope>NUCLEOTIDE SEQUENCE [LARGE SCALE GENOMIC DNA]</scope>
    <source>
        <strain evidence="4">Uganda_cow_1</strain>
    </source>
</reference>
<dbReference type="AlphaFoldDB" id="A0A504YK44"/>
<dbReference type="Proteomes" id="UP000316759">
    <property type="component" value="Unassembled WGS sequence"/>
</dbReference>
<feature type="signal peptide" evidence="2">
    <location>
        <begin position="1"/>
        <end position="23"/>
    </location>
</feature>
<dbReference type="Gene3D" id="4.10.410.10">
    <property type="entry name" value="Pancreatic trypsin inhibitor Kunitz domain"/>
    <property type="match status" value="1"/>
</dbReference>
<dbReference type="PANTHER" id="PTHR10083:SF374">
    <property type="entry name" value="BPTI_KUNITZ INHIBITOR DOMAIN-CONTAINING PROTEIN"/>
    <property type="match status" value="1"/>
</dbReference>
<dbReference type="OrthoDB" id="4473401at2759"/>
<evidence type="ECO:0000313" key="4">
    <source>
        <dbReference type="EMBL" id="TPP58220.1"/>
    </source>
</evidence>
<dbReference type="InterPro" id="IPR036880">
    <property type="entry name" value="Kunitz_BPTI_sf"/>
</dbReference>
<protein>
    <submittedName>
        <fullName evidence="4">Kunitz-type serine protease inhibitor</fullName>
    </submittedName>
</protein>
<dbReference type="PROSITE" id="PS00280">
    <property type="entry name" value="BPTI_KUNITZ_1"/>
    <property type="match status" value="1"/>
</dbReference>
<dbReference type="Pfam" id="PF00014">
    <property type="entry name" value="Kunitz_BPTI"/>
    <property type="match status" value="1"/>
</dbReference>
<dbReference type="FunFam" id="4.10.410.10:FF:000020">
    <property type="entry name" value="Collagen, type VI, alpha 3"/>
    <property type="match status" value="1"/>
</dbReference>
<name>A0A504YK44_FASGI</name>
<feature type="chain" id="PRO_5021295741" evidence="2">
    <location>
        <begin position="24"/>
        <end position="82"/>
    </location>
</feature>
<dbReference type="EMBL" id="SUNJ01012243">
    <property type="protein sequence ID" value="TPP58220.1"/>
    <property type="molecule type" value="Genomic_DNA"/>
</dbReference>
<dbReference type="InterPro" id="IPR002223">
    <property type="entry name" value="Kunitz_BPTI"/>
</dbReference>
<feature type="domain" description="BPTI/Kunitz inhibitor" evidence="3">
    <location>
        <begin position="29"/>
        <end position="79"/>
    </location>
</feature>
<dbReference type="PROSITE" id="PS50279">
    <property type="entry name" value="BPTI_KUNITZ_2"/>
    <property type="match status" value="1"/>
</dbReference>
<dbReference type="PRINTS" id="PR00759">
    <property type="entry name" value="BASICPTASE"/>
</dbReference>
<keyword evidence="5" id="KW-1185">Reference proteome</keyword>
<evidence type="ECO:0000256" key="2">
    <source>
        <dbReference type="SAM" id="SignalP"/>
    </source>
</evidence>
<accession>A0A504YK44</accession>
<evidence type="ECO:0000256" key="1">
    <source>
        <dbReference type="ARBA" id="ARBA00023157"/>
    </source>
</evidence>
<dbReference type="GO" id="GO:0004867">
    <property type="term" value="F:serine-type endopeptidase inhibitor activity"/>
    <property type="evidence" value="ECO:0007669"/>
    <property type="project" value="InterPro"/>
</dbReference>
<dbReference type="InterPro" id="IPR020901">
    <property type="entry name" value="Prtase_inh_Kunz-CS"/>
</dbReference>
<evidence type="ECO:0000313" key="5">
    <source>
        <dbReference type="Proteomes" id="UP000316759"/>
    </source>
</evidence>
<dbReference type="STRING" id="46835.A0A504YK44"/>
<dbReference type="PANTHER" id="PTHR10083">
    <property type="entry name" value="KUNITZ-TYPE PROTEASE INHIBITOR-RELATED"/>
    <property type="match status" value="1"/>
</dbReference>
<dbReference type="InterPro" id="IPR050098">
    <property type="entry name" value="TFPI/VKTCI-like"/>
</dbReference>
<keyword evidence="1" id="KW-1015">Disulfide bond</keyword>
<sequence length="82" mass="9086">MKLSIIWMVVLIISLESISSMYGAKEGRCYLPRVTGPCRGSFPSYGYNPQKGACERFIYGGCGGNANRFKTLAECRRVCHGK</sequence>